<protein>
    <recommendedName>
        <fullName evidence="3">Biogenesis of lysosome-related organelles complex 1 subunit 7</fullName>
    </recommendedName>
</protein>
<reference evidence="1" key="1">
    <citation type="submission" date="2020-11" db="EMBL/GenBank/DDBJ databases">
        <authorList>
            <person name="Tran Van P."/>
        </authorList>
    </citation>
    <scope>NUCLEOTIDE SEQUENCE</scope>
</reference>
<keyword evidence="2" id="KW-1185">Reference proteome</keyword>
<dbReference type="EMBL" id="CAJPVJ010034002">
    <property type="protein sequence ID" value="CAG2180843.1"/>
    <property type="molecule type" value="Genomic_DNA"/>
</dbReference>
<evidence type="ECO:0000313" key="2">
    <source>
        <dbReference type="Proteomes" id="UP000728032"/>
    </source>
</evidence>
<evidence type="ECO:0000313" key="1">
    <source>
        <dbReference type="EMBL" id="CAD7663706.1"/>
    </source>
</evidence>
<feature type="non-terminal residue" evidence="1">
    <location>
        <position position="1"/>
    </location>
</feature>
<accession>A0A7R9R0B6</accession>
<organism evidence="1">
    <name type="scientific">Oppiella nova</name>
    <dbReference type="NCBI Taxonomy" id="334625"/>
    <lineage>
        <taxon>Eukaryota</taxon>
        <taxon>Metazoa</taxon>
        <taxon>Ecdysozoa</taxon>
        <taxon>Arthropoda</taxon>
        <taxon>Chelicerata</taxon>
        <taxon>Arachnida</taxon>
        <taxon>Acari</taxon>
        <taxon>Acariformes</taxon>
        <taxon>Sarcoptiformes</taxon>
        <taxon>Oribatida</taxon>
        <taxon>Brachypylina</taxon>
        <taxon>Oppioidea</taxon>
        <taxon>Oppiidae</taxon>
        <taxon>Oppiella</taxon>
    </lineage>
</organism>
<proteinExistence type="predicted"/>
<sequence>RLSQQLDHMLRSLDQLRHNPDVSQVLEDKTKRVAQLKRRLTLIHSIVQNCNQRVAKLFTTSAAIQSTSH</sequence>
<name>A0A7R9R0B6_9ACAR</name>
<dbReference type="Proteomes" id="UP000728032">
    <property type="component" value="Unassembled WGS sequence"/>
</dbReference>
<evidence type="ECO:0008006" key="3">
    <source>
        <dbReference type="Google" id="ProtNLM"/>
    </source>
</evidence>
<dbReference type="EMBL" id="OC948827">
    <property type="protein sequence ID" value="CAD7663706.1"/>
    <property type="molecule type" value="Genomic_DNA"/>
</dbReference>
<dbReference type="AlphaFoldDB" id="A0A7R9R0B6"/>
<gene>
    <name evidence="1" type="ORF">ONB1V03_LOCUS20264</name>
</gene>
<dbReference type="OrthoDB" id="5399166at2759"/>